<evidence type="ECO:0000256" key="3">
    <source>
        <dbReference type="PROSITE-ProRule" id="PRU00169"/>
    </source>
</evidence>
<dbReference type="PROSITE" id="PS50110">
    <property type="entry name" value="RESPONSE_REGULATORY"/>
    <property type="match status" value="1"/>
</dbReference>
<dbReference type="CDD" id="cd17535">
    <property type="entry name" value="REC_NarL-like"/>
    <property type="match status" value="1"/>
</dbReference>
<dbReference type="InterPro" id="IPR001789">
    <property type="entry name" value="Sig_transdc_resp-reg_receiver"/>
</dbReference>
<dbReference type="Proteomes" id="UP000321258">
    <property type="component" value="Unassembled WGS sequence"/>
</dbReference>
<dbReference type="Pfam" id="PF00196">
    <property type="entry name" value="GerE"/>
    <property type="match status" value="1"/>
</dbReference>
<dbReference type="InterPro" id="IPR011006">
    <property type="entry name" value="CheY-like_superfamily"/>
</dbReference>
<feature type="modified residue" description="4-aspartylphosphate" evidence="3">
    <location>
        <position position="92"/>
    </location>
</feature>
<dbReference type="SMART" id="SM00448">
    <property type="entry name" value="REC"/>
    <property type="match status" value="1"/>
</dbReference>
<dbReference type="PANTHER" id="PTHR45566:SF1">
    <property type="entry name" value="HTH-TYPE TRANSCRIPTIONAL REGULATOR YHJB-RELATED"/>
    <property type="match status" value="1"/>
</dbReference>
<dbReference type="PRINTS" id="PR00038">
    <property type="entry name" value="HTHLUXR"/>
</dbReference>
<name>A0A512IJ91_9HYPH</name>
<dbReference type="Pfam" id="PF00072">
    <property type="entry name" value="Response_reg"/>
    <property type="match status" value="1"/>
</dbReference>
<organism evidence="6 7">
    <name type="scientific">Methylobacterium haplocladii</name>
    <dbReference type="NCBI Taxonomy" id="1176176"/>
    <lineage>
        <taxon>Bacteria</taxon>
        <taxon>Pseudomonadati</taxon>
        <taxon>Pseudomonadota</taxon>
        <taxon>Alphaproteobacteria</taxon>
        <taxon>Hyphomicrobiales</taxon>
        <taxon>Methylobacteriaceae</taxon>
        <taxon>Methylobacterium</taxon>
    </lineage>
</organism>
<proteinExistence type="predicted"/>
<dbReference type="SUPFAM" id="SSF46894">
    <property type="entry name" value="C-terminal effector domain of the bipartite response regulators"/>
    <property type="match status" value="1"/>
</dbReference>
<protein>
    <submittedName>
        <fullName evidence="6">DNA-binding response regulator</fullName>
    </submittedName>
</protein>
<dbReference type="InterPro" id="IPR051015">
    <property type="entry name" value="EvgA-like"/>
</dbReference>
<dbReference type="InterPro" id="IPR058245">
    <property type="entry name" value="NreC/VraR/RcsB-like_REC"/>
</dbReference>
<dbReference type="EMBL" id="BJZT01000001">
    <property type="protein sequence ID" value="GEO97698.1"/>
    <property type="molecule type" value="Genomic_DNA"/>
</dbReference>
<feature type="domain" description="Response regulatory" evidence="5">
    <location>
        <begin position="40"/>
        <end position="157"/>
    </location>
</feature>
<dbReference type="CDD" id="cd06170">
    <property type="entry name" value="LuxR_C_like"/>
    <property type="match status" value="1"/>
</dbReference>
<keyword evidence="2 6" id="KW-0238">DNA-binding</keyword>
<dbReference type="PANTHER" id="PTHR45566">
    <property type="entry name" value="HTH-TYPE TRANSCRIPTIONAL REGULATOR YHJB-RELATED"/>
    <property type="match status" value="1"/>
</dbReference>
<accession>A0A512IJ91</accession>
<dbReference type="SUPFAM" id="SSF52172">
    <property type="entry name" value="CheY-like"/>
    <property type="match status" value="1"/>
</dbReference>
<dbReference type="GO" id="GO:0000160">
    <property type="term" value="P:phosphorelay signal transduction system"/>
    <property type="evidence" value="ECO:0007669"/>
    <property type="project" value="InterPro"/>
</dbReference>
<feature type="domain" description="HTH luxR-type" evidence="4">
    <location>
        <begin position="183"/>
        <end position="248"/>
    </location>
</feature>
<evidence type="ECO:0000259" key="4">
    <source>
        <dbReference type="PROSITE" id="PS50043"/>
    </source>
</evidence>
<reference evidence="6 7" key="1">
    <citation type="submission" date="2019-07" db="EMBL/GenBank/DDBJ databases">
        <title>Whole genome shotgun sequence of Methylobacterium haplocladii NBRC 107714.</title>
        <authorList>
            <person name="Hosoyama A."/>
            <person name="Uohara A."/>
            <person name="Ohji S."/>
            <person name="Ichikawa N."/>
        </authorList>
    </citation>
    <scope>NUCLEOTIDE SEQUENCE [LARGE SCALE GENOMIC DNA]</scope>
    <source>
        <strain evidence="6 7">NBRC 107714</strain>
    </source>
</reference>
<sequence>MGVPSIMQTARANEMMSASHGDMLPTGEGIDARPEGVALQLLIVDDHPLFREALASAIHLAFPHANLLEADGIRAACDVLARTPAIDLTLLDLSMQGVTGFDGLVTIRTRFPRIPILIVSGLEEPRIMREALHHGAAGFVPKAVDKATLTRAISEVMNGALFMPPNLAGIPETTPARARKTPLADRIALLTPQQMRVLMMIRQGKLNKQIAHELQVGDSTVKAHVSEILRKLEVISRTQIVIETAYLDFDQSNGSFVAG</sequence>
<dbReference type="InterPro" id="IPR016032">
    <property type="entry name" value="Sig_transdc_resp-reg_C-effctor"/>
</dbReference>
<dbReference type="AlphaFoldDB" id="A0A512IJ91"/>
<evidence type="ECO:0000256" key="2">
    <source>
        <dbReference type="ARBA" id="ARBA00023125"/>
    </source>
</evidence>
<keyword evidence="7" id="KW-1185">Reference proteome</keyword>
<keyword evidence="1 3" id="KW-0597">Phosphoprotein</keyword>
<dbReference type="GO" id="GO:0006355">
    <property type="term" value="P:regulation of DNA-templated transcription"/>
    <property type="evidence" value="ECO:0007669"/>
    <property type="project" value="InterPro"/>
</dbReference>
<gene>
    <name evidence="6" type="ORF">MHA02_00860</name>
</gene>
<dbReference type="InterPro" id="IPR000792">
    <property type="entry name" value="Tscrpt_reg_LuxR_C"/>
</dbReference>
<evidence type="ECO:0000313" key="6">
    <source>
        <dbReference type="EMBL" id="GEO97698.1"/>
    </source>
</evidence>
<comment type="caution">
    <text evidence="6">The sequence shown here is derived from an EMBL/GenBank/DDBJ whole genome shotgun (WGS) entry which is preliminary data.</text>
</comment>
<dbReference type="PROSITE" id="PS50043">
    <property type="entry name" value="HTH_LUXR_2"/>
    <property type="match status" value="1"/>
</dbReference>
<dbReference type="SMART" id="SM00421">
    <property type="entry name" value="HTH_LUXR"/>
    <property type="match status" value="1"/>
</dbReference>
<evidence type="ECO:0000256" key="1">
    <source>
        <dbReference type="ARBA" id="ARBA00022553"/>
    </source>
</evidence>
<evidence type="ECO:0000259" key="5">
    <source>
        <dbReference type="PROSITE" id="PS50110"/>
    </source>
</evidence>
<dbReference type="Gene3D" id="3.40.50.2300">
    <property type="match status" value="1"/>
</dbReference>
<dbReference type="GO" id="GO:0003677">
    <property type="term" value="F:DNA binding"/>
    <property type="evidence" value="ECO:0007669"/>
    <property type="project" value="UniProtKB-KW"/>
</dbReference>
<evidence type="ECO:0000313" key="7">
    <source>
        <dbReference type="Proteomes" id="UP000321258"/>
    </source>
</evidence>